<dbReference type="PANTHER" id="PTHR32089">
    <property type="entry name" value="METHYL-ACCEPTING CHEMOTAXIS PROTEIN MCPB"/>
    <property type="match status" value="1"/>
</dbReference>
<evidence type="ECO:0000259" key="9">
    <source>
        <dbReference type="PROSITE" id="PS50885"/>
    </source>
</evidence>
<dbReference type="Pfam" id="PF00672">
    <property type="entry name" value="HAMP"/>
    <property type="match status" value="1"/>
</dbReference>
<dbReference type="PROSITE" id="PS50885">
    <property type="entry name" value="HAMP"/>
    <property type="match status" value="1"/>
</dbReference>
<comment type="similarity">
    <text evidence="6">Belongs to the methyl-accepting chemotaxis (MCP) protein family.</text>
</comment>
<feature type="transmembrane region" description="Helical" evidence="7">
    <location>
        <begin position="183"/>
        <end position="202"/>
    </location>
</feature>
<comment type="caution">
    <text evidence="10">The sequence shown here is derived from an EMBL/GenBank/DDBJ whole genome shotgun (WGS) entry which is preliminary data.</text>
</comment>
<dbReference type="InterPro" id="IPR004090">
    <property type="entry name" value="Chemotax_Me-accpt_rcpt"/>
</dbReference>
<dbReference type="SMART" id="SM00283">
    <property type="entry name" value="MA"/>
    <property type="match status" value="1"/>
</dbReference>
<evidence type="ECO:0000256" key="2">
    <source>
        <dbReference type="ARBA" id="ARBA00022692"/>
    </source>
</evidence>
<dbReference type="PROSITE" id="PS50111">
    <property type="entry name" value="CHEMOTAXIS_TRANSDUC_2"/>
    <property type="match status" value="1"/>
</dbReference>
<dbReference type="GO" id="GO:0004888">
    <property type="term" value="F:transmembrane signaling receptor activity"/>
    <property type="evidence" value="ECO:0007669"/>
    <property type="project" value="InterPro"/>
</dbReference>
<evidence type="ECO:0000256" key="6">
    <source>
        <dbReference type="ARBA" id="ARBA00029447"/>
    </source>
</evidence>
<protein>
    <recommendedName>
        <fullName evidence="11">Methyl-accepting chemotaxis protein</fullName>
    </recommendedName>
</protein>
<dbReference type="Pfam" id="PF00015">
    <property type="entry name" value="MCPsignal"/>
    <property type="match status" value="1"/>
</dbReference>
<dbReference type="CDD" id="cd06225">
    <property type="entry name" value="HAMP"/>
    <property type="match status" value="1"/>
</dbReference>
<dbReference type="FunFam" id="1.10.287.950:FF:000001">
    <property type="entry name" value="Methyl-accepting chemotaxis sensory transducer"/>
    <property type="match status" value="1"/>
</dbReference>
<reference evidence="10" key="1">
    <citation type="journal article" date="2015" name="Nature">
        <title>Complex archaea that bridge the gap between prokaryotes and eukaryotes.</title>
        <authorList>
            <person name="Spang A."/>
            <person name="Saw J.H."/>
            <person name="Jorgensen S.L."/>
            <person name="Zaremba-Niedzwiedzka K."/>
            <person name="Martijn J."/>
            <person name="Lind A.E."/>
            <person name="van Eijk R."/>
            <person name="Schleper C."/>
            <person name="Guy L."/>
            <person name="Ettema T.J."/>
        </authorList>
    </citation>
    <scope>NUCLEOTIDE SEQUENCE</scope>
</reference>
<evidence type="ECO:0000259" key="8">
    <source>
        <dbReference type="PROSITE" id="PS50111"/>
    </source>
</evidence>
<evidence type="ECO:0000256" key="1">
    <source>
        <dbReference type="ARBA" id="ARBA00004141"/>
    </source>
</evidence>
<dbReference type="InterPro" id="IPR004089">
    <property type="entry name" value="MCPsignal_dom"/>
</dbReference>
<dbReference type="GO" id="GO:0007165">
    <property type="term" value="P:signal transduction"/>
    <property type="evidence" value="ECO:0007669"/>
    <property type="project" value="UniProtKB-KW"/>
</dbReference>
<evidence type="ECO:0000256" key="7">
    <source>
        <dbReference type="SAM" id="Phobius"/>
    </source>
</evidence>
<feature type="domain" description="HAMP" evidence="9">
    <location>
        <begin position="204"/>
        <end position="258"/>
    </location>
</feature>
<dbReference type="Gene3D" id="6.10.340.10">
    <property type="match status" value="1"/>
</dbReference>
<dbReference type="Gene3D" id="1.10.287.950">
    <property type="entry name" value="Methyl-accepting chemotaxis protein"/>
    <property type="match status" value="1"/>
</dbReference>
<feature type="domain" description="Methyl-accepting transducer" evidence="8">
    <location>
        <begin position="263"/>
        <end position="499"/>
    </location>
</feature>
<evidence type="ECO:0000313" key="10">
    <source>
        <dbReference type="EMBL" id="KKN42047.1"/>
    </source>
</evidence>
<dbReference type="PRINTS" id="PR00260">
    <property type="entry name" value="CHEMTRNSDUCR"/>
</dbReference>
<keyword evidence="4 7" id="KW-0472">Membrane</keyword>
<evidence type="ECO:0000256" key="3">
    <source>
        <dbReference type="ARBA" id="ARBA00022989"/>
    </source>
</evidence>
<dbReference type="PANTHER" id="PTHR32089:SF119">
    <property type="entry name" value="METHYL-ACCEPTING CHEMOTAXIS PROTEIN CTPL"/>
    <property type="match status" value="1"/>
</dbReference>
<sequence>MKVSLNSIRAKSSIPVLILGLSIIIVIGLFSWMLQKQDHAIHLQADLFMPANEKILNADRDLHQAKIASINAAEQRGDVTKETEIWAENAKQAHQRYMDFLEYTQPFPDVSSGVEKFEAAYAQWYQTGQRMIQSNGDETLIQQEETDFQALRSILDKKGELLLTKFHKLDEELSKDIKQSMTLTITTILIIMAIAIYFSYIIPKRLTNDINMLISRINMIASGDGDLTARIDVTSKDEFGELAMAFNRFVEKLQELIKATVTNVNSLSSLTRELSDSSQKTKGINENLNVSTESIVSAVHEMSLANKEMSNVATNSASEAEQTSNLASKGISVVEDSNRCIAELIHDMDVVLENSQQLEKNSTSILSVLEVISSVAEQTNLLALNAAIEAARAGEHGRGFAVVAEEVRSLATRTQQSTDDIGGIITQLQNSVNQSSSAIVQGKADVDKTAATFSQAETVFNDIRLSSRRVNDMALQTAAATEEQTAVAEEISANLHGLNQQTEAAREISTTGDQISGKITAFYQDMMSLMGRFKV</sequence>
<dbReference type="GO" id="GO:0016020">
    <property type="term" value="C:membrane"/>
    <property type="evidence" value="ECO:0007669"/>
    <property type="project" value="UniProtKB-SubCell"/>
</dbReference>
<organism evidence="10">
    <name type="scientific">marine sediment metagenome</name>
    <dbReference type="NCBI Taxonomy" id="412755"/>
    <lineage>
        <taxon>unclassified sequences</taxon>
        <taxon>metagenomes</taxon>
        <taxon>ecological metagenomes</taxon>
    </lineage>
</organism>
<keyword evidence="5" id="KW-0807">Transducer</keyword>
<name>A0A0F9QYJ7_9ZZZZ</name>
<dbReference type="GO" id="GO:0006935">
    <property type="term" value="P:chemotaxis"/>
    <property type="evidence" value="ECO:0007669"/>
    <property type="project" value="InterPro"/>
</dbReference>
<dbReference type="InterPro" id="IPR003660">
    <property type="entry name" value="HAMP_dom"/>
</dbReference>
<accession>A0A0F9QYJ7</accession>
<dbReference type="SMART" id="SM00304">
    <property type="entry name" value="HAMP"/>
    <property type="match status" value="1"/>
</dbReference>
<comment type="subcellular location">
    <subcellularLocation>
        <location evidence="1">Membrane</location>
        <topology evidence="1">Multi-pass membrane protein</topology>
    </subcellularLocation>
</comment>
<evidence type="ECO:0000256" key="5">
    <source>
        <dbReference type="ARBA" id="ARBA00023224"/>
    </source>
</evidence>
<proteinExistence type="inferred from homology"/>
<keyword evidence="2 7" id="KW-0812">Transmembrane</keyword>
<keyword evidence="3 7" id="KW-1133">Transmembrane helix</keyword>
<evidence type="ECO:0008006" key="11">
    <source>
        <dbReference type="Google" id="ProtNLM"/>
    </source>
</evidence>
<evidence type="ECO:0000256" key="4">
    <source>
        <dbReference type="ARBA" id="ARBA00023136"/>
    </source>
</evidence>
<feature type="transmembrane region" description="Helical" evidence="7">
    <location>
        <begin position="12"/>
        <end position="34"/>
    </location>
</feature>
<dbReference type="EMBL" id="LAZR01001608">
    <property type="protein sequence ID" value="KKN42047.1"/>
    <property type="molecule type" value="Genomic_DNA"/>
</dbReference>
<gene>
    <name evidence="10" type="ORF">LCGC14_0717190</name>
</gene>
<dbReference type="AlphaFoldDB" id="A0A0F9QYJ7"/>
<dbReference type="SUPFAM" id="SSF58104">
    <property type="entry name" value="Methyl-accepting chemotaxis protein (MCP) signaling domain"/>
    <property type="match status" value="1"/>
</dbReference>